<dbReference type="AlphaFoldDB" id="A0A2U1L5J2"/>
<reference evidence="3 4" key="1">
    <citation type="journal article" date="2018" name="Mol. Plant">
        <title>The genome of Artemisia annua provides insight into the evolution of Asteraceae family and artemisinin biosynthesis.</title>
        <authorList>
            <person name="Shen Q."/>
            <person name="Zhang L."/>
            <person name="Liao Z."/>
            <person name="Wang S."/>
            <person name="Yan T."/>
            <person name="Shi P."/>
            <person name="Liu M."/>
            <person name="Fu X."/>
            <person name="Pan Q."/>
            <person name="Wang Y."/>
            <person name="Lv Z."/>
            <person name="Lu X."/>
            <person name="Zhang F."/>
            <person name="Jiang W."/>
            <person name="Ma Y."/>
            <person name="Chen M."/>
            <person name="Hao X."/>
            <person name="Li L."/>
            <person name="Tang Y."/>
            <person name="Lv G."/>
            <person name="Zhou Y."/>
            <person name="Sun X."/>
            <person name="Brodelius P.E."/>
            <person name="Rose J.K.C."/>
            <person name="Tang K."/>
        </authorList>
    </citation>
    <scope>NUCLEOTIDE SEQUENCE [LARGE SCALE GENOMIC DNA]</scope>
    <source>
        <strain evidence="4">cv. Huhao1</strain>
        <tissue evidence="3">Leaf</tissue>
    </source>
</reference>
<evidence type="ECO:0000313" key="3">
    <source>
        <dbReference type="EMBL" id="PWA44273.1"/>
    </source>
</evidence>
<dbReference type="EMBL" id="PKPP01011370">
    <property type="protein sequence ID" value="PWA44273.1"/>
    <property type="molecule type" value="Genomic_DNA"/>
</dbReference>
<organism evidence="3 4">
    <name type="scientific">Artemisia annua</name>
    <name type="common">Sweet wormwood</name>
    <dbReference type="NCBI Taxonomy" id="35608"/>
    <lineage>
        <taxon>Eukaryota</taxon>
        <taxon>Viridiplantae</taxon>
        <taxon>Streptophyta</taxon>
        <taxon>Embryophyta</taxon>
        <taxon>Tracheophyta</taxon>
        <taxon>Spermatophyta</taxon>
        <taxon>Magnoliopsida</taxon>
        <taxon>eudicotyledons</taxon>
        <taxon>Gunneridae</taxon>
        <taxon>Pentapetalae</taxon>
        <taxon>asterids</taxon>
        <taxon>campanulids</taxon>
        <taxon>Asterales</taxon>
        <taxon>Asteraceae</taxon>
        <taxon>Asteroideae</taxon>
        <taxon>Anthemideae</taxon>
        <taxon>Artemisiinae</taxon>
        <taxon>Artemisia</taxon>
    </lineage>
</organism>
<protein>
    <recommendedName>
        <fullName evidence="2">Factor of DNA methylation 1-5/IDN2 domain-containing protein</fullName>
    </recommendedName>
</protein>
<dbReference type="Proteomes" id="UP000245207">
    <property type="component" value="Unassembled WGS sequence"/>
</dbReference>
<dbReference type="PANTHER" id="PTHR21596:SF82">
    <property type="entry name" value="FACTOR OF DNA METHYLATION 5-LIKE"/>
    <property type="match status" value="1"/>
</dbReference>
<dbReference type="Pfam" id="PF03469">
    <property type="entry name" value="XH"/>
    <property type="match status" value="1"/>
</dbReference>
<evidence type="ECO:0000256" key="1">
    <source>
        <dbReference type="SAM" id="MobiDB-lite"/>
    </source>
</evidence>
<gene>
    <name evidence="3" type="ORF">CTI12_AA528010</name>
</gene>
<dbReference type="InterPro" id="IPR045177">
    <property type="entry name" value="FDM1-5/IDN2"/>
</dbReference>
<dbReference type="GO" id="GO:0080188">
    <property type="term" value="P:gene silencing by siRNA-directed DNA methylation"/>
    <property type="evidence" value="ECO:0007669"/>
    <property type="project" value="InterPro"/>
</dbReference>
<accession>A0A2U1L5J2</accession>
<name>A0A2U1L5J2_ARTAN</name>
<evidence type="ECO:0000259" key="2">
    <source>
        <dbReference type="Pfam" id="PF03469"/>
    </source>
</evidence>
<feature type="region of interest" description="Disordered" evidence="1">
    <location>
        <begin position="78"/>
        <end position="103"/>
    </location>
</feature>
<comment type="caution">
    <text evidence="3">The sequence shown here is derived from an EMBL/GenBank/DDBJ whole genome shotgun (WGS) entry which is preliminary data.</text>
</comment>
<dbReference type="OrthoDB" id="1892195at2759"/>
<dbReference type="PANTHER" id="PTHR21596">
    <property type="entry name" value="RIBONUCLEASE P SUBUNIT P38"/>
    <property type="match status" value="1"/>
</dbReference>
<sequence length="316" mass="35848">MVPKAARLEDTMTVAEMIDKGIWKWPIGWIQSYTNLASVRTPILNDDIPYKGNYAVSRGVKGIEAGEAKERSFKARMAFDSPLEGPNRTALPGPRDSPIGSGSATQGEISFYHGIRRFNLSWHPLLKMEQPEAKTDYKLHPVLATQLIVASDDDSSPSLRTVIELPAGTNWNFDVHWYPKIPGVMSASSLDEKIDEDDNHMKELRSQWCEQAYNVVANALLEMNKHNASARYVGSVLWNFREGRKAHVKEVIVSLINQLKAANQWANIERVLGNIRQSESVINGVIWYSRSLKTLQSQSLEVEVNREKWYKLKKHF</sequence>
<dbReference type="InterPro" id="IPR005379">
    <property type="entry name" value="FDM1-5/IDN2_XH"/>
</dbReference>
<evidence type="ECO:0000313" key="4">
    <source>
        <dbReference type="Proteomes" id="UP000245207"/>
    </source>
</evidence>
<proteinExistence type="predicted"/>
<feature type="domain" description="Factor of DNA methylation 1-5/IDN2" evidence="2">
    <location>
        <begin position="174"/>
        <end position="262"/>
    </location>
</feature>
<keyword evidence="4" id="KW-1185">Reference proteome</keyword>